<keyword evidence="10" id="KW-1185">Reference proteome</keyword>
<keyword evidence="7" id="KW-0472">Membrane</keyword>
<dbReference type="PROSITE" id="PS50278">
    <property type="entry name" value="PDGF_2"/>
    <property type="match status" value="1"/>
</dbReference>
<sequence length="289" mass="33243">SYKRIFYKNLFIIYCLSIDILVKRKFVELDMFYQNIFLFVLMLSVSAQDKSVPENVLKKLQGGDLETLFHKLRIEEPRQRGFDAILFPNQPCLPRKTVIEVPQPSSVSKIHFPYYVEVHRCAGGCGPMQFLSRCQPKETKKVRAKVIALTWTSGNPEDEIPPALAYVAITNHTSCECGCKHEGNECNRFQFWDTARCRCNCMSWGCPKNFEKDPNNCCACPIRERFCPARKQEWIQSRCACVCKNLHKKCRIPLKIRDPNTCKCVCPPIICRSGSKLDSKTCHCQPDNS</sequence>
<reference evidence="9" key="1">
    <citation type="submission" date="2021-01" db="UniProtKB">
        <authorList>
            <consortium name="EnsemblMetazoa"/>
        </authorList>
    </citation>
    <scope>IDENTIFICATION</scope>
</reference>
<dbReference type="InterPro" id="IPR004153">
    <property type="entry name" value="CXCXC_repeat"/>
</dbReference>
<keyword evidence="7" id="KW-1133">Transmembrane helix</keyword>
<dbReference type="PANTHER" id="PTHR11633">
    <property type="entry name" value="PLATELET-DERIVED GROWTH FACTOR"/>
    <property type="match status" value="1"/>
</dbReference>
<feature type="domain" description="Platelet-derived growth factor (PDGF) family profile" evidence="8">
    <location>
        <begin position="92"/>
        <end position="182"/>
    </location>
</feature>
<dbReference type="PANTHER" id="PTHR11633:SF1">
    <property type="entry name" value="LD28763P"/>
    <property type="match status" value="1"/>
</dbReference>
<dbReference type="GO" id="GO:0016020">
    <property type="term" value="C:membrane"/>
    <property type="evidence" value="ECO:0007669"/>
    <property type="project" value="InterPro"/>
</dbReference>
<dbReference type="GO" id="GO:0005615">
    <property type="term" value="C:extracellular space"/>
    <property type="evidence" value="ECO:0007669"/>
    <property type="project" value="TreeGrafter"/>
</dbReference>
<comment type="subcellular location">
    <subcellularLocation>
        <location evidence="1">Secreted</location>
    </subcellularLocation>
</comment>
<dbReference type="OrthoDB" id="30881at2759"/>
<dbReference type="GO" id="GO:0008284">
    <property type="term" value="P:positive regulation of cell population proliferation"/>
    <property type="evidence" value="ECO:0007669"/>
    <property type="project" value="TreeGrafter"/>
</dbReference>
<evidence type="ECO:0000256" key="5">
    <source>
        <dbReference type="ARBA" id="ARBA00023030"/>
    </source>
</evidence>
<organism evidence="9 10">
    <name type="scientific">Clytia hemisphaerica</name>
    <dbReference type="NCBI Taxonomy" id="252671"/>
    <lineage>
        <taxon>Eukaryota</taxon>
        <taxon>Metazoa</taxon>
        <taxon>Cnidaria</taxon>
        <taxon>Hydrozoa</taxon>
        <taxon>Hydroidolina</taxon>
        <taxon>Leptothecata</taxon>
        <taxon>Obeliida</taxon>
        <taxon>Clytiidae</taxon>
        <taxon>Clytia</taxon>
    </lineage>
</organism>
<evidence type="ECO:0000256" key="7">
    <source>
        <dbReference type="SAM" id="Phobius"/>
    </source>
</evidence>
<keyword evidence="4" id="KW-0732">Signal</keyword>
<feature type="transmembrane region" description="Helical" evidence="7">
    <location>
        <begin position="6"/>
        <end position="22"/>
    </location>
</feature>
<evidence type="ECO:0000313" key="10">
    <source>
        <dbReference type="Proteomes" id="UP000594262"/>
    </source>
</evidence>
<dbReference type="AlphaFoldDB" id="A0A7M5X878"/>
<protein>
    <recommendedName>
        <fullName evidence="8">Platelet-derived growth factor (PDGF) family profile domain-containing protein</fullName>
    </recommendedName>
</protein>
<proteinExistence type="inferred from homology"/>
<evidence type="ECO:0000259" key="8">
    <source>
        <dbReference type="PROSITE" id="PS50278"/>
    </source>
</evidence>
<evidence type="ECO:0000256" key="3">
    <source>
        <dbReference type="ARBA" id="ARBA00022525"/>
    </source>
</evidence>
<evidence type="ECO:0000313" key="9">
    <source>
        <dbReference type="EnsemblMetazoa" id="CLYHEMP019026.4"/>
    </source>
</evidence>
<dbReference type="Proteomes" id="UP000594262">
    <property type="component" value="Unplaced"/>
</dbReference>
<dbReference type="EnsemblMetazoa" id="CLYHEMT019026.4">
    <property type="protein sequence ID" value="CLYHEMP019026.4"/>
    <property type="gene ID" value="CLYHEMG019026"/>
</dbReference>
<dbReference type="SUPFAM" id="SSF57501">
    <property type="entry name" value="Cystine-knot cytokines"/>
    <property type="match status" value="1"/>
</dbReference>
<keyword evidence="7" id="KW-0812">Transmembrane</keyword>
<name>A0A7M5X878_9CNID</name>
<dbReference type="InterPro" id="IPR029034">
    <property type="entry name" value="Cystine-knot_cytokine"/>
</dbReference>
<evidence type="ECO:0000256" key="2">
    <source>
        <dbReference type="ARBA" id="ARBA00006686"/>
    </source>
</evidence>
<keyword evidence="5" id="KW-0339">Growth factor</keyword>
<dbReference type="Pfam" id="PF03128">
    <property type="entry name" value="CXCXC"/>
    <property type="match status" value="1"/>
</dbReference>
<evidence type="ECO:0000256" key="6">
    <source>
        <dbReference type="ARBA" id="ARBA00023246"/>
    </source>
</evidence>
<dbReference type="Gene3D" id="2.10.90.10">
    <property type="entry name" value="Cystine-knot cytokines"/>
    <property type="match status" value="1"/>
</dbReference>
<dbReference type="GO" id="GO:0070851">
    <property type="term" value="F:growth factor receptor binding"/>
    <property type="evidence" value="ECO:0007669"/>
    <property type="project" value="TreeGrafter"/>
</dbReference>
<dbReference type="GO" id="GO:0008083">
    <property type="term" value="F:growth factor activity"/>
    <property type="evidence" value="ECO:0007669"/>
    <property type="project" value="UniProtKB-KW"/>
</dbReference>
<evidence type="ECO:0000256" key="1">
    <source>
        <dbReference type="ARBA" id="ARBA00004613"/>
    </source>
</evidence>
<dbReference type="GO" id="GO:0051781">
    <property type="term" value="P:positive regulation of cell division"/>
    <property type="evidence" value="ECO:0007669"/>
    <property type="project" value="UniProtKB-KW"/>
</dbReference>
<comment type="similarity">
    <text evidence="2">Belongs to the PDGF/VEGF growth factor family.</text>
</comment>
<dbReference type="SMART" id="SM00141">
    <property type="entry name" value="PDGF"/>
    <property type="match status" value="1"/>
</dbReference>
<keyword evidence="3" id="KW-0964">Secreted</keyword>
<evidence type="ECO:0000256" key="4">
    <source>
        <dbReference type="ARBA" id="ARBA00022729"/>
    </source>
</evidence>
<dbReference type="InterPro" id="IPR000072">
    <property type="entry name" value="PDGF/VEGF_dom"/>
</dbReference>
<keyword evidence="6" id="KW-0497">Mitogen</keyword>
<accession>A0A7M5X878</accession>